<evidence type="ECO:0000313" key="12">
    <source>
        <dbReference type="Proteomes" id="UP000046395"/>
    </source>
</evidence>
<dbReference type="WBParaSite" id="TMUE_1000003033.1">
    <property type="protein sequence ID" value="TMUE_1000003033.1"/>
    <property type="gene ID" value="WBGene00293464"/>
</dbReference>
<evidence type="ECO:0000259" key="10">
    <source>
        <dbReference type="Pfam" id="PF12260"/>
    </source>
</evidence>
<dbReference type="AlphaFoldDB" id="A0A5S6Q776"/>
<keyword evidence="7 9" id="KW-0472">Membrane</keyword>
<dbReference type="Proteomes" id="UP000046395">
    <property type="component" value="Unassembled WGS sequence"/>
</dbReference>
<evidence type="ECO:0000256" key="5">
    <source>
        <dbReference type="ARBA" id="ARBA00022968"/>
    </source>
</evidence>
<feature type="transmembrane region" description="Helical" evidence="9">
    <location>
        <begin position="69"/>
        <end position="87"/>
    </location>
</feature>
<evidence type="ECO:0000256" key="6">
    <source>
        <dbReference type="ARBA" id="ARBA00022989"/>
    </source>
</evidence>
<keyword evidence="4" id="KW-0256">Endoplasmic reticulum</keyword>
<evidence type="ECO:0000256" key="9">
    <source>
        <dbReference type="SAM" id="Phobius"/>
    </source>
</evidence>
<feature type="domain" description="FAM69 N-terminal" evidence="11">
    <location>
        <begin position="98"/>
        <end position="135"/>
    </location>
</feature>
<keyword evidence="8" id="KW-1015">Disulfide bond</keyword>
<evidence type="ECO:0000256" key="1">
    <source>
        <dbReference type="ARBA" id="ARBA00004648"/>
    </source>
</evidence>
<feature type="domain" description="FAM69 protein-kinase" evidence="10">
    <location>
        <begin position="211"/>
        <end position="367"/>
    </location>
</feature>
<dbReference type="PANTHER" id="PTHR21093:SF2">
    <property type="entry name" value="DIVERGENT PROTEIN KINASE DOMAIN 1C"/>
    <property type="match status" value="1"/>
</dbReference>
<evidence type="ECO:0000259" key="11">
    <source>
        <dbReference type="Pfam" id="PF14875"/>
    </source>
</evidence>
<dbReference type="Pfam" id="PF12260">
    <property type="entry name" value="PIP49_C"/>
    <property type="match status" value="1"/>
</dbReference>
<comment type="subcellular location">
    <subcellularLocation>
        <location evidence="1">Endoplasmic reticulum membrane</location>
        <topology evidence="1">Single-pass type II membrane protein</topology>
    </subcellularLocation>
</comment>
<evidence type="ECO:0000256" key="4">
    <source>
        <dbReference type="ARBA" id="ARBA00022824"/>
    </source>
</evidence>
<dbReference type="Pfam" id="PF14875">
    <property type="entry name" value="PIP49_N"/>
    <property type="match status" value="1"/>
</dbReference>
<keyword evidence="3 9" id="KW-0812">Transmembrane</keyword>
<organism evidence="12 13">
    <name type="scientific">Trichuris muris</name>
    <name type="common">Mouse whipworm</name>
    <dbReference type="NCBI Taxonomy" id="70415"/>
    <lineage>
        <taxon>Eukaryota</taxon>
        <taxon>Metazoa</taxon>
        <taxon>Ecdysozoa</taxon>
        <taxon>Nematoda</taxon>
        <taxon>Enoplea</taxon>
        <taxon>Dorylaimia</taxon>
        <taxon>Trichinellida</taxon>
        <taxon>Trichuridae</taxon>
        <taxon>Trichuris</taxon>
    </lineage>
</organism>
<keyword evidence="5" id="KW-0735">Signal-anchor</keyword>
<evidence type="ECO:0000256" key="2">
    <source>
        <dbReference type="ARBA" id="ARBA00006338"/>
    </source>
</evidence>
<evidence type="ECO:0000313" key="13">
    <source>
        <dbReference type="WBParaSite" id="TMUE_1000003033.1"/>
    </source>
</evidence>
<sequence>MFAPVKPYAALYVSLWETVRFAAHSRPVGVGEPFEASDLASILNKGSCFEKTPAFNSQAVFMVRFRLRLLWYTALLTILVMCCFVPRNNERRKAALMIVDEMCQEYRNGRFSGSYCEKICSSEDLNVFGHSMLNKAVVEIEVADQWYLLKSAKSRFDQFDLVPAFVSVSDFEHLLARQIERQVSVPYSEAIEKARSLWSTETFSLADRRSVWALASQEEYLNFRLFNFTGLFPNVIGTCGHMYAVPIVRRYISRWPFLTSASADKFVLTLRILQYSHAEPLHWCDFSSLNVGTSDDPQSPYLILDADLLFTDSALTSLLAKIPCQRDLDCHFFDCKAACNRTVGFCSRRLNSNIQVVCERFVSWWYKLFAGPRDRLVDLCLDGGFPNVANYVRLPNL</sequence>
<accession>A0A5S6Q776</accession>
<dbReference type="GO" id="GO:0005789">
    <property type="term" value="C:endoplasmic reticulum membrane"/>
    <property type="evidence" value="ECO:0007669"/>
    <property type="project" value="UniProtKB-SubCell"/>
</dbReference>
<dbReference type="InterPro" id="IPR022049">
    <property type="entry name" value="FAM69_kinase_dom"/>
</dbReference>
<reference evidence="13" key="1">
    <citation type="submission" date="2019-12" db="UniProtKB">
        <authorList>
            <consortium name="WormBaseParasite"/>
        </authorList>
    </citation>
    <scope>IDENTIFICATION</scope>
</reference>
<evidence type="ECO:0000256" key="3">
    <source>
        <dbReference type="ARBA" id="ARBA00022692"/>
    </source>
</evidence>
<keyword evidence="6 9" id="KW-1133">Transmembrane helix</keyword>
<evidence type="ECO:0000256" key="7">
    <source>
        <dbReference type="ARBA" id="ARBA00023136"/>
    </source>
</evidence>
<name>A0A5S6Q776_TRIMR</name>
<dbReference type="PANTHER" id="PTHR21093">
    <property type="entry name" value="DIVERGENT PROTEIN KINASE DOMAIN 1C-RELATED"/>
    <property type="match status" value="1"/>
</dbReference>
<evidence type="ECO:0000256" key="8">
    <source>
        <dbReference type="ARBA" id="ARBA00023157"/>
    </source>
</evidence>
<dbReference type="InterPro" id="IPR029244">
    <property type="entry name" value="FAM69_N"/>
</dbReference>
<protein>
    <submittedName>
        <fullName evidence="13">FAM69 protein-kinase domain-containing protein</fullName>
    </submittedName>
</protein>
<proteinExistence type="inferred from homology"/>
<comment type="similarity">
    <text evidence="2">Belongs to the DIPK family.</text>
</comment>
<keyword evidence="12" id="KW-1185">Reference proteome</keyword>